<evidence type="ECO:0000313" key="1">
    <source>
        <dbReference type="EMBL" id="SOQ54411.1"/>
    </source>
</evidence>
<protein>
    <submittedName>
        <fullName evidence="1">SFRICE_030369</fullName>
    </submittedName>
</protein>
<sequence>MTHRSIRDEQRDFLLCRGCVYKHTSSHAHDTQTRNNNLWITQRVAPCGNRNRYPLHGSQLPSHRANRAVKNPNLDKEFVSDVETAISCRQCCRIQGPDLDSLQFTTKEVALPTKIIMYHSPSRDIIVTQDFVRFEAQYEK</sequence>
<accession>A0A2H1WMW2</accession>
<reference evidence="1" key="1">
    <citation type="submission" date="2016-07" db="EMBL/GenBank/DDBJ databases">
        <authorList>
            <person name="Bretaudeau A."/>
        </authorList>
    </citation>
    <scope>NUCLEOTIDE SEQUENCE</scope>
    <source>
        <strain evidence="1">Rice</strain>
        <tissue evidence="1">Whole body</tissue>
    </source>
</reference>
<dbReference type="EMBL" id="ODYU01009760">
    <property type="protein sequence ID" value="SOQ54411.1"/>
    <property type="molecule type" value="Genomic_DNA"/>
</dbReference>
<gene>
    <name evidence="1" type="ORF">SFRICE_030369</name>
</gene>
<organism evidence="1">
    <name type="scientific">Spodoptera frugiperda</name>
    <name type="common">Fall armyworm</name>
    <dbReference type="NCBI Taxonomy" id="7108"/>
    <lineage>
        <taxon>Eukaryota</taxon>
        <taxon>Metazoa</taxon>
        <taxon>Ecdysozoa</taxon>
        <taxon>Arthropoda</taxon>
        <taxon>Hexapoda</taxon>
        <taxon>Insecta</taxon>
        <taxon>Pterygota</taxon>
        <taxon>Neoptera</taxon>
        <taxon>Endopterygota</taxon>
        <taxon>Lepidoptera</taxon>
        <taxon>Glossata</taxon>
        <taxon>Ditrysia</taxon>
        <taxon>Noctuoidea</taxon>
        <taxon>Noctuidae</taxon>
        <taxon>Amphipyrinae</taxon>
        <taxon>Spodoptera</taxon>
    </lineage>
</organism>
<name>A0A2H1WMW2_SPOFR</name>
<dbReference type="AlphaFoldDB" id="A0A2H1WMW2"/>
<proteinExistence type="predicted"/>